<gene>
    <name evidence="8" type="ORF">HDA39_006447</name>
</gene>
<keyword evidence="3" id="KW-0233">DNA recombination</keyword>
<dbReference type="GO" id="GO:0015074">
    <property type="term" value="P:DNA integration"/>
    <property type="evidence" value="ECO:0007669"/>
    <property type="project" value="UniProtKB-KW"/>
</dbReference>
<feature type="region of interest" description="Disordered" evidence="5">
    <location>
        <begin position="406"/>
        <end position="425"/>
    </location>
</feature>
<evidence type="ECO:0000313" key="9">
    <source>
        <dbReference type="Proteomes" id="UP000549971"/>
    </source>
</evidence>
<comment type="caution">
    <text evidence="8">The sequence shown here is derived from an EMBL/GenBank/DDBJ whole genome shotgun (WGS) entry which is preliminary data.</text>
</comment>
<evidence type="ECO:0000259" key="7">
    <source>
        <dbReference type="PROSITE" id="PS51900"/>
    </source>
</evidence>
<feature type="domain" description="Tyr recombinase" evidence="6">
    <location>
        <begin position="175"/>
        <end position="393"/>
    </location>
</feature>
<accession>A0A7W9JE15</accession>
<dbReference type="PANTHER" id="PTHR30349:SF91">
    <property type="entry name" value="INTA PROTEIN"/>
    <property type="match status" value="1"/>
</dbReference>
<reference evidence="8 9" key="1">
    <citation type="submission" date="2020-08" db="EMBL/GenBank/DDBJ databases">
        <title>Sequencing the genomes of 1000 actinobacteria strains.</title>
        <authorList>
            <person name="Klenk H.-P."/>
        </authorList>
    </citation>
    <scope>NUCLEOTIDE SEQUENCE [LARGE SCALE GENOMIC DNA]</scope>
    <source>
        <strain evidence="8 9">DSM 28967</strain>
    </source>
</reference>
<dbReference type="Proteomes" id="UP000549971">
    <property type="component" value="Unassembled WGS sequence"/>
</dbReference>
<keyword evidence="2 4" id="KW-0238">DNA-binding</keyword>
<dbReference type="Pfam" id="PF14659">
    <property type="entry name" value="Phage_int_SAM_3"/>
    <property type="match status" value="1"/>
</dbReference>
<feature type="domain" description="Core-binding (CB)" evidence="7">
    <location>
        <begin position="69"/>
        <end position="152"/>
    </location>
</feature>
<feature type="region of interest" description="Disordered" evidence="5">
    <location>
        <begin position="1"/>
        <end position="40"/>
    </location>
</feature>
<dbReference type="SUPFAM" id="SSF56349">
    <property type="entry name" value="DNA breaking-rejoining enzymes"/>
    <property type="match status" value="1"/>
</dbReference>
<dbReference type="Pfam" id="PF00589">
    <property type="entry name" value="Phage_integrase"/>
    <property type="match status" value="1"/>
</dbReference>
<name>A0A7W9JE15_9ACTN</name>
<dbReference type="PANTHER" id="PTHR30349">
    <property type="entry name" value="PHAGE INTEGRASE-RELATED"/>
    <property type="match status" value="1"/>
</dbReference>
<evidence type="ECO:0000256" key="1">
    <source>
        <dbReference type="ARBA" id="ARBA00022908"/>
    </source>
</evidence>
<organism evidence="8 9">
    <name type="scientific">Kribbella italica</name>
    <dbReference type="NCBI Taxonomy" id="1540520"/>
    <lineage>
        <taxon>Bacteria</taxon>
        <taxon>Bacillati</taxon>
        <taxon>Actinomycetota</taxon>
        <taxon>Actinomycetes</taxon>
        <taxon>Propionibacteriales</taxon>
        <taxon>Kribbellaceae</taxon>
        <taxon>Kribbella</taxon>
    </lineage>
</organism>
<proteinExistence type="predicted"/>
<dbReference type="Gene3D" id="1.10.150.130">
    <property type="match status" value="1"/>
</dbReference>
<dbReference type="InterPro" id="IPR004107">
    <property type="entry name" value="Integrase_SAM-like_N"/>
</dbReference>
<evidence type="ECO:0000313" key="8">
    <source>
        <dbReference type="EMBL" id="MBB5839713.1"/>
    </source>
</evidence>
<dbReference type="CDD" id="cd01189">
    <property type="entry name" value="INT_ICEBs1_C_like"/>
    <property type="match status" value="1"/>
</dbReference>
<dbReference type="RefSeq" id="WP_184801565.1">
    <property type="nucleotide sequence ID" value="NZ_JACHMY010000001.1"/>
</dbReference>
<dbReference type="Gene3D" id="1.10.443.10">
    <property type="entry name" value="Intergrase catalytic core"/>
    <property type="match status" value="1"/>
</dbReference>
<dbReference type="GO" id="GO:0006310">
    <property type="term" value="P:DNA recombination"/>
    <property type="evidence" value="ECO:0007669"/>
    <property type="project" value="UniProtKB-KW"/>
</dbReference>
<dbReference type="GO" id="GO:0003677">
    <property type="term" value="F:DNA binding"/>
    <property type="evidence" value="ECO:0007669"/>
    <property type="project" value="UniProtKB-UniRule"/>
</dbReference>
<sequence length="425" mass="47471">MGRKPNHASSIYKGSDGGWHGRVTVGVKDDGTPDRRHVRGKSEAVVTKKVRELERSREDGNVRKAGKPWTVEMWLNHWLENIARPSVRESSYAAYEVAVRKHLIPGIGAHRLDKLEPEHLEKLYRKMQEEGSKAGTAHQAHRTIRTALGVAHRRKRITKNPAAMAKPPRIDDVDDEVEPYTVAEVQLILEEAKKSRNSTRWAFALALGLRQGEALGLMWSDVDLDKGVLRVRRSRVRPKYEHGCGDQCGRKHAGYCPDRRQVGPEVANTKSKAGRRSMGLPDKLVELLRAHKKQQDAERSAARQLWQEGGWVFASETGEPLNPNTDYHRWKELLTAAEVREGRLHDARHTAATVLLVLGVPERAVMGIMGWSTTAMAARYQHITEAVRRDIADRVGGLLWAVPDLPATPEDRDEEGGAAGVAVPA</sequence>
<keyword evidence="9" id="KW-1185">Reference proteome</keyword>
<dbReference type="InterPro" id="IPR011010">
    <property type="entry name" value="DNA_brk_join_enz"/>
</dbReference>
<dbReference type="EMBL" id="JACHMY010000001">
    <property type="protein sequence ID" value="MBB5839713.1"/>
    <property type="molecule type" value="Genomic_DNA"/>
</dbReference>
<dbReference type="PROSITE" id="PS51900">
    <property type="entry name" value="CB"/>
    <property type="match status" value="1"/>
</dbReference>
<dbReference type="InterPro" id="IPR010998">
    <property type="entry name" value="Integrase_recombinase_N"/>
</dbReference>
<evidence type="ECO:0000259" key="6">
    <source>
        <dbReference type="PROSITE" id="PS51898"/>
    </source>
</evidence>
<dbReference type="InterPro" id="IPR013762">
    <property type="entry name" value="Integrase-like_cat_sf"/>
</dbReference>
<protein>
    <submittedName>
        <fullName evidence="8">Integrase</fullName>
    </submittedName>
</protein>
<dbReference type="PROSITE" id="PS51898">
    <property type="entry name" value="TYR_RECOMBINASE"/>
    <property type="match status" value="1"/>
</dbReference>
<evidence type="ECO:0000256" key="3">
    <source>
        <dbReference type="ARBA" id="ARBA00023172"/>
    </source>
</evidence>
<dbReference type="InterPro" id="IPR002104">
    <property type="entry name" value="Integrase_catalytic"/>
</dbReference>
<evidence type="ECO:0000256" key="5">
    <source>
        <dbReference type="SAM" id="MobiDB-lite"/>
    </source>
</evidence>
<dbReference type="AlphaFoldDB" id="A0A7W9JE15"/>
<evidence type="ECO:0000256" key="4">
    <source>
        <dbReference type="PROSITE-ProRule" id="PRU01248"/>
    </source>
</evidence>
<dbReference type="InterPro" id="IPR044068">
    <property type="entry name" value="CB"/>
</dbReference>
<keyword evidence="1" id="KW-0229">DNA integration</keyword>
<evidence type="ECO:0000256" key="2">
    <source>
        <dbReference type="ARBA" id="ARBA00023125"/>
    </source>
</evidence>
<dbReference type="InterPro" id="IPR050090">
    <property type="entry name" value="Tyrosine_recombinase_XerCD"/>
</dbReference>